<dbReference type="AlphaFoldDB" id="A0A1G6HI93"/>
<dbReference type="InterPro" id="IPR029442">
    <property type="entry name" value="GyrI-like"/>
</dbReference>
<gene>
    <name evidence="2" type="ORF">SAMN05216410_1059</name>
</gene>
<reference evidence="2 3" key="1">
    <citation type="submission" date="2016-09" db="EMBL/GenBank/DDBJ databases">
        <authorList>
            <person name="Capua I."/>
            <person name="De Benedictis P."/>
            <person name="Joannis T."/>
            <person name="Lombin L.H."/>
            <person name="Cattoli G."/>
        </authorList>
    </citation>
    <scope>NUCLEOTIDE SEQUENCE [LARGE SCALE GENOMIC DNA]</scope>
    <source>
        <strain evidence="2 3">ISLP-3</strain>
    </source>
</reference>
<dbReference type="RefSeq" id="WP_217629088.1">
    <property type="nucleotide sequence ID" value="NZ_FMYH01000001.1"/>
</dbReference>
<dbReference type="Proteomes" id="UP000199039">
    <property type="component" value="Unassembled WGS sequence"/>
</dbReference>
<accession>A0A1G6HI93</accession>
<evidence type="ECO:0000259" key="1">
    <source>
        <dbReference type="Pfam" id="PF06445"/>
    </source>
</evidence>
<dbReference type="Gene3D" id="3.20.80.10">
    <property type="entry name" value="Regulatory factor, effector binding domain"/>
    <property type="match status" value="1"/>
</dbReference>
<dbReference type="InterPro" id="IPR011256">
    <property type="entry name" value="Reg_factor_effector_dom_sf"/>
</dbReference>
<sequence length="215" mass="23791">MAVEKYDVKRARKELYSSSAKDFTVVEVPELRYLAVDGHGDPNTAPAYTEAIEALYSVAYTLKFESKKTLGRDFVVGPLEGLWRAADMAAFVTRDKAAWDWTLMINQPDWITPEMVAAAIEVAGAKKTLPALDRLSLITLEEGTSVQILHVGSYDDEAPTLDRLHHEYLPAHGLTFNGDHHEIYLSDARRTAPAKLKTILRQPVVAATGRAGVLK</sequence>
<dbReference type="SUPFAM" id="SSF55136">
    <property type="entry name" value="Probable bacterial effector-binding domain"/>
    <property type="match status" value="1"/>
</dbReference>
<feature type="domain" description="GyrI-like small molecule binding" evidence="1">
    <location>
        <begin position="22"/>
        <end position="200"/>
    </location>
</feature>
<dbReference type="Pfam" id="PF06445">
    <property type="entry name" value="GyrI-like"/>
    <property type="match status" value="1"/>
</dbReference>
<dbReference type="PIRSF" id="PIRSF031644">
    <property type="entry name" value="UCP031644"/>
    <property type="match status" value="1"/>
</dbReference>
<evidence type="ECO:0000313" key="3">
    <source>
        <dbReference type="Proteomes" id="UP000199039"/>
    </source>
</evidence>
<keyword evidence="3" id="KW-1185">Reference proteome</keyword>
<protein>
    <recommendedName>
        <fullName evidence="1">GyrI-like small molecule binding domain-containing protein</fullName>
    </recommendedName>
</protein>
<evidence type="ECO:0000313" key="2">
    <source>
        <dbReference type="EMBL" id="SDB93863.1"/>
    </source>
</evidence>
<dbReference type="EMBL" id="FMYH01000001">
    <property type="protein sequence ID" value="SDB93863.1"/>
    <property type="molecule type" value="Genomic_DNA"/>
</dbReference>
<dbReference type="STRING" id="1814289.SAMN05216410_1059"/>
<proteinExistence type="predicted"/>
<dbReference type="InterPro" id="IPR008319">
    <property type="entry name" value="GyrI-like_CCH_Lin2189-like"/>
</dbReference>
<organism evidence="2 3">
    <name type="scientific">Sanguibacter gelidistatuariae</name>
    <dbReference type="NCBI Taxonomy" id="1814289"/>
    <lineage>
        <taxon>Bacteria</taxon>
        <taxon>Bacillati</taxon>
        <taxon>Actinomycetota</taxon>
        <taxon>Actinomycetes</taxon>
        <taxon>Micrococcales</taxon>
        <taxon>Sanguibacteraceae</taxon>
        <taxon>Sanguibacter</taxon>
    </lineage>
</organism>
<name>A0A1G6HI93_9MICO</name>